<organism evidence="3 4">
    <name type="scientific">Iningainema tapete BLCC-T55</name>
    <dbReference type="NCBI Taxonomy" id="2748662"/>
    <lineage>
        <taxon>Bacteria</taxon>
        <taxon>Bacillati</taxon>
        <taxon>Cyanobacteriota</taxon>
        <taxon>Cyanophyceae</taxon>
        <taxon>Nostocales</taxon>
        <taxon>Scytonemataceae</taxon>
        <taxon>Iningainema tapete</taxon>
    </lineage>
</organism>
<dbReference type="Proteomes" id="UP000629098">
    <property type="component" value="Unassembled WGS sequence"/>
</dbReference>
<dbReference type="Pfam" id="PF19954">
    <property type="entry name" value="EAD10"/>
    <property type="match status" value="1"/>
</dbReference>
<dbReference type="AlphaFoldDB" id="A0A8J7CCW6"/>
<reference evidence="3" key="1">
    <citation type="submission" date="2020-09" db="EMBL/GenBank/DDBJ databases">
        <title>Iningainema tapete sp. nov. (Scytonemataceae, Cyanobacteria) from greenhouses in central Florida (USA) produces two types of nodularin with biosynthetic potential for microcystin-LR and anabaenopeptins.</title>
        <authorList>
            <person name="Berthold D.E."/>
            <person name="Lefler F.W."/>
            <person name="Huang I.-S."/>
            <person name="Abdulla H."/>
            <person name="Zimba P.V."/>
            <person name="Laughinghouse H.D. IV."/>
        </authorList>
    </citation>
    <scope>NUCLEOTIDE SEQUENCE</scope>
    <source>
        <strain evidence="3">BLCCT55</strain>
    </source>
</reference>
<evidence type="ECO:0000256" key="1">
    <source>
        <dbReference type="SAM" id="MobiDB-lite"/>
    </source>
</evidence>
<protein>
    <recommendedName>
        <fullName evidence="2">Effector-associated domain-containing protein</fullName>
    </recommendedName>
</protein>
<gene>
    <name evidence="3" type="ORF">ICL16_10530</name>
</gene>
<evidence type="ECO:0000313" key="3">
    <source>
        <dbReference type="EMBL" id="MBD2772500.1"/>
    </source>
</evidence>
<proteinExistence type="predicted"/>
<comment type="caution">
    <text evidence="3">The sequence shown here is derived from an EMBL/GenBank/DDBJ whole genome shotgun (WGS) entry which is preliminary data.</text>
</comment>
<dbReference type="InterPro" id="IPR045429">
    <property type="entry name" value="EAD10"/>
</dbReference>
<feature type="region of interest" description="Disordered" evidence="1">
    <location>
        <begin position="397"/>
        <end position="417"/>
    </location>
</feature>
<dbReference type="EMBL" id="JACXAE010000040">
    <property type="protein sequence ID" value="MBD2772500.1"/>
    <property type="molecule type" value="Genomic_DNA"/>
</dbReference>
<accession>A0A8J7CCW6</accession>
<evidence type="ECO:0000313" key="4">
    <source>
        <dbReference type="Proteomes" id="UP000629098"/>
    </source>
</evidence>
<evidence type="ECO:0000259" key="2">
    <source>
        <dbReference type="Pfam" id="PF19954"/>
    </source>
</evidence>
<dbReference type="RefSeq" id="WP_190827140.1">
    <property type="nucleotide sequence ID" value="NZ_CAWPPI010000040.1"/>
</dbReference>
<keyword evidence="4" id="KW-1185">Reference proteome</keyword>
<sequence length="417" mass="48833">MTTAPDDLKAILDRIAIGIHTETDLATLRTLIVSGDRNVVQLGKYNLNITEGRDIQVGDRIYQGPDAEAIKAIFCQVLDEYNSRKNIEVEDKKSCYLYQTVYSTLLPVSEMPRYIYGVKCQYNDLQTQEAAQEIIYPTISQGEMYPFLLRGGMLFCFQNLKNPKSPFRQLVDNQKVKRYEVSEWCEEPELRQWFITLLNRSLNKLTGRKGLYLDKIHHRYYFQSKELGQTLEVSYCPLNKSTTSRKVVWQPIIKKTGQPRPYWFHLAVALKFHEVGSQQWCLSIRPEMRVTKDGVNLIDSDKIGRQVTRKKSRIFNYDLLEDVNFWRYFLSDGQPRIIFPFEKGQRIIVSSTMMQGEIEWPGIPEEYAKPFKNVEYPEDLFSLAALANLKNDDLSEVDNWEDWDSDEDEEQEEEDEF</sequence>
<feature type="domain" description="Effector-associated" evidence="2">
    <location>
        <begin position="3"/>
        <end position="75"/>
    </location>
</feature>
<name>A0A8J7CCW6_9CYAN</name>